<protein>
    <recommendedName>
        <fullName evidence="3">Molybdate-anion transporter</fullName>
    </recommendedName>
    <alternativeName>
        <fullName evidence="10">Major facilitator superfamily domain-containing protein 5</fullName>
    </alternativeName>
    <alternativeName>
        <fullName evidence="11">Molybdate transporter 2 homolog</fullName>
    </alternativeName>
</protein>
<evidence type="ECO:0000256" key="11">
    <source>
        <dbReference type="ARBA" id="ARBA00032555"/>
    </source>
</evidence>
<dbReference type="GO" id="GO:0015098">
    <property type="term" value="F:molybdate ion transmembrane transporter activity"/>
    <property type="evidence" value="ECO:0007669"/>
    <property type="project" value="InterPro"/>
</dbReference>
<keyword evidence="5" id="KW-1003">Cell membrane</keyword>
<feature type="transmembrane region" description="Helical" evidence="12">
    <location>
        <begin position="72"/>
        <end position="91"/>
    </location>
</feature>
<evidence type="ECO:0000256" key="12">
    <source>
        <dbReference type="SAM" id="Phobius"/>
    </source>
</evidence>
<evidence type="ECO:0000256" key="4">
    <source>
        <dbReference type="ARBA" id="ARBA00022448"/>
    </source>
</evidence>
<keyword evidence="7 12" id="KW-1133">Transmembrane helix</keyword>
<comment type="caution">
    <text evidence="13">The sequence shown here is derived from an EMBL/GenBank/DDBJ whole genome shotgun (WGS) entry which is preliminary data.</text>
</comment>
<dbReference type="Pfam" id="PF05631">
    <property type="entry name" value="MFS_5"/>
    <property type="match status" value="1"/>
</dbReference>
<evidence type="ECO:0000256" key="6">
    <source>
        <dbReference type="ARBA" id="ARBA00022692"/>
    </source>
</evidence>
<dbReference type="RefSeq" id="XP_044553525.1">
    <property type="nucleotide sequence ID" value="XM_044690042.1"/>
</dbReference>
<name>A0AA88H203_NAELO</name>
<evidence type="ECO:0000256" key="1">
    <source>
        <dbReference type="ARBA" id="ARBA00003019"/>
    </source>
</evidence>
<evidence type="ECO:0000256" key="9">
    <source>
        <dbReference type="ARBA" id="ARBA00023136"/>
    </source>
</evidence>
<feature type="transmembrane region" description="Helical" evidence="12">
    <location>
        <begin position="103"/>
        <end position="121"/>
    </location>
</feature>
<proteinExistence type="predicted"/>
<dbReference type="InterPro" id="IPR008509">
    <property type="entry name" value="MOT2/MFSD5"/>
</dbReference>
<dbReference type="Gene3D" id="1.20.1250.20">
    <property type="entry name" value="MFS general substrate transporter like domains"/>
    <property type="match status" value="1"/>
</dbReference>
<keyword evidence="14" id="KW-1185">Reference proteome</keyword>
<keyword evidence="8" id="KW-0406">Ion transport</keyword>
<evidence type="ECO:0000256" key="5">
    <source>
        <dbReference type="ARBA" id="ARBA00022475"/>
    </source>
</evidence>
<dbReference type="InterPro" id="IPR036259">
    <property type="entry name" value="MFS_trans_sf"/>
</dbReference>
<feature type="transmembrane region" description="Helical" evidence="12">
    <location>
        <begin position="127"/>
        <end position="150"/>
    </location>
</feature>
<accession>A0AA88H203</accession>
<comment type="function">
    <text evidence="1">Mediates high-affinity intracellular uptake of the rare oligo-element molybdenum.</text>
</comment>
<keyword evidence="9 12" id="KW-0472">Membrane</keyword>
<dbReference type="CDD" id="cd17487">
    <property type="entry name" value="MFS_MFSD5_like"/>
    <property type="match status" value="1"/>
</dbReference>
<feature type="transmembrane region" description="Helical" evidence="12">
    <location>
        <begin position="387"/>
        <end position="406"/>
    </location>
</feature>
<evidence type="ECO:0000256" key="8">
    <source>
        <dbReference type="ARBA" id="ARBA00023065"/>
    </source>
</evidence>
<evidence type="ECO:0000313" key="13">
    <source>
        <dbReference type="EMBL" id="KAG2389533.1"/>
    </source>
</evidence>
<evidence type="ECO:0000256" key="3">
    <source>
        <dbReference type="ARBA" id="ARBA00021242"/>
    </source>
</evidence>
<gene>
    <name evidence="13" type="ORF">C9374_014093</name>
</gene>
<feature type="transmembrane region" description="Helical" evidence="12">
    <location>
        <begin position="171"/>
        <end position="192"/>
    </location>
</feature>
<dbReference type="GeneID" id="68106546"/>
<keyword evidence="4" id="KW-0813">Transport</keyword>
<comment type="subcellular location">
    <subcellularLocation>
        <location evidence="2">Cell membrane</location>
        <topology evidence="2">Multi-pass membrane protein</topology>
    </subcellularLocation>
</comment>
<feature type="transmembrane region" description="Helical" evidence="12">
    <location>
        <begin position="244"/>
        <end position="263"/>
    </location>
</feature>
<dbReference type="Proteomes" id="UP000816034">
    <property type="component" value="Unassembled WGS sequence"/>
</dbReference>
<evidence type="ECO:0000256" key="10">
    <source>
        <dbReference type="ARBA" id="ARBA00030646"/>
    </source>
</evidence>
<dbReference type="PANTHER" id="PTHR23516:SF1">
    <property type="entry name" value="MOLYBDATE-ANION TRANSPORTER"/>
    <property type="match status" value="1"/>
</dbReference>
<evidence type="ECO:0000256" key="7">
    <source>
        <dbReference type="ARBA" id="ARBA00022989"/>
    </source>
</evidence>
<dbReference type="EMBL" id="PYSW02000007">
    <property type="protein sequence ID" value="KAG2389533.1"/>
    <property type="molecule type" value="Genomic_DNA"/>
</dbReference>
<evidence type="ECO:0000256" key="2">
    <source>
        <dbReference type="ARBA" id="ARBA00004651"/>
    </source>
</evidence>
<dbReference type="PANTHER" id="PTHR23516">
    <property type="entry name" value="SAM (S-ADENOSYL METHIONINE) TRANSPORTER"/>
    <property type="match status" value="1"/>
</dbReference>
<reference evidence="13 14" key="1">
    <citation type="journal article" date="2018" name="BMC Genomics">
        <title>The genome of Naegleria lovaniensis, the basis for a comparative approach to unravel pathogenicity factors of the human pathogenic amoeba N. fowleri.</title>
        <authorList>
            <person name="Liechti N."/>
            <person name="Schurch N."/>
            <person name="Bruggmann R."/>
            <person name="Wittwer M."/>
        </authorList>
    </citation>
    <scope>NUCLEOTIDE SEQUENCE [LARGE SCALE GENOMIC DNA]</scope>
    <source>
        <strain evidence="13 14">ATCC 30569</strain>
    </source>
</reference>
<sequence>MLGVIAALMLICAGLIYFNQTRTDNREKVDSQIFTRFQYIYLGVYLCMTFSDWLQGAYVYVLYESYGYGIDMISKLFVVGFLSSMLFGTIIGALSDKLGRKNICLAFVVLYIISCITKHSSNLTVLLIGRLTGGIATSILYSSFESWMVYEHFNRHNFSSSWIGDTFYKQTFSNGIIAIIAGFVSNLLYNLFNRSPVAPFDAAIVCLMIGGGLIVYFWEENYGDRTGDYAKNFSEGFKVIRSDFRVLCVAISQSFFEAAMYIFVLMWTPTLTNSVKGQEELDIGYIFAAFMIAVMIGSLVFRALLVNSDEMEKKDEQSVALGAWRSPEYILLFVFALALISLIIPIVSSSFNLILFGFLVFEFCVGIFWPAISTVKSVYIPEDVRSTVMNYIRIPTNFLVVLSLYFVDNIPQFPVCCLLLTVALGSQYWLLQHKASIQNTSTSLAL</sequence>
<organism evidence="13 14">
    <name type="scientific">Naegleria lovaniensis</name>
    <name type="common">Amoeba</name>
    <dbReference type="NCBI Taxonomy" id="51637"/>
    <lineage>
        <taxon>Eukaryota</taxon>
        <taxon>Discoba</taxon>
        <taxon>Heterolobosea</taxon>
        <taxon>Tetramitia</taxon>
        <taxon>Eutetramitia</taxon>
        <taxon>Vahlkampfiidae</taxon>
        <taxon>Naegleria</taxon>
    </lineage>
</organism>
<dbReference type="AlphaFoldDB" id="A0AA88H203"/>
<dbReference type="GO" id="GO:0006811">
    <property type="term" value="P:monoatomic ion transport"/>
    <property type="evidence" value="ECO:0007669"/>
    <property type="project" value="UniProtKB-KW"/>
</dbReference>
<feature type="transmembrane region" description="Helical" evidence="12">
    <location>
        <begin position="283"/>
        <end position="305"/>
    </location>
</feature>
<dbReference type="SUPFAM" id="SSF103473">
    <property type="entry name" value="MFS general substrate transporter"/>
    <property type="match status" value="1"/>
</dbReference>
<feature type="transmembrane region" description="Helical" evidence="12">
    <location>
        <begin position="326"/>
        <end position="347"/>
    </location>
</feature>
<keyword evidence="6 12" id="KW-0812">Transmembrane</keyword>
<feature type="transmembrane region" description="Helical" evidence="12">
    <location>
        <begin position="412"/>
        <end position="431"/>
    </location>
</feature>
<feature type="transmembrane region" description="Helical" evidence="12">
    <location>
        <begin position="198"/>
        <end position="218"/>
    </location>
</feature>
<evidence type="ECO:0000313" key="14">
    <source>
        <dbReference type="Proteomes" id="UP000816034"/>
    </source>
</evidence>
<dbReference type="GO" id="GO:0005886">
    <property type="term" value="C:plasma membrane"/>
    <property type="evidence" value="ECO:0007669"/>
    <property type="project" value="UniProtKB-SubCell"/>
</dbReference>
<feature type="transmembrane region" description="Helical" evidence="12">
    <location>
        <begin position="353"/>
        <end position="375"/>
    </location>
</feature>